<sequence length="102" mass="10926">MGDKLELTREVGINLTGMPFDFSSRNTFVAVSCGVFAKIDSRSDNIYSQTGCTSICSSSSNSTASNSIFCDGVDCCQTSNIDIYNAFEISFDNSTVTAAEQD</sequence>
<evidence type="ECO:0000313" key="2">
    <source>
        <dbReference type="Proteomes" id="UP001187192"/>
    </source>
</evidence>
<evidence type="ECO:0000313" key="1">
    <source>
        <dbReference type="EMBL" id="GMN69443.1"/>
    </source>
</evidence>
<reference evidence="1" key="1">
    <citation type="submission" date="2023-07" db="EMBL/GenBank/DDBJ databases">
        <title>draft genome sequence of fig (Ficus carica).</title>
        <authorList>
            <person name="Takahashi T."/>
            <person name="Nishimura K."/>
        </authorList>
    </citation>
    <scope>NUCLEOTIDE SEQUENCE</scope>
</reference>
<name>A0AA88E824_FICCA</name>
<dbReference type="AlphaFoldDB" id="A0AA88E824"/>
<keyword evidence="2" id="KW-1185">Reference proteome</keyword>
<dbReference type="EMBL" id="BTGU01000846">
    <property type="protein sequence ID" value="GMN69443.1"/>
    <property type="molecule type" value="Genomic_DNA"/>
</dbReference>
<accession>A0AA88E824</accession>
<dbReference type="Proteomes" id="UP001187192">
    <property type="component" value="Unassembled WGS sequence"/>
</dbReference>
<proteinExistence type="predicted"/>
<organism evidence="1 2">
    <name type="scientific">Ficus carica</name>
    <name type="common">Common fig</name>
    <dbReference type="NCBI Taxonomy" id="3494"/>
    <lineage>
        <taxon>Eukaryota</taxon>
        <taxon>Viridiplantae</taxon>
        <taxon>Streptophyta</taxon>
        <taxon>Embryophyta</taxon>
        <taxon>Tracheophyta</taxon>
        <taxon>Spermatophyta</taxon>
        <taxon>Magnoliopsida</taxon>
        <taxon>eudicotyledons</taxon>
        <taxon>Gunneridae</taxon>
        <taxon>Pentapetalae</taxon>
        <taxon>rosids</taxon>
        <taxon>fabids</taxon>
        <taxon>Rosales</taxon>
        <taxon>Moraceae</taxon>
        <taxon>Ficeae</taxon>
        <taxon>Ficus</taxon>
    </lineage>
</organism>
<protein>
    <submittedName>
        <fullName evidence="1">Uncharacterized protein</fullName>
    </submittedName>
</protein>
<gene>
    <name evidence="1" type="ORF">TIFTF001_038497</name>
</gene>
<comment type="caution">
    <text evidence="1">The sequence shown here is derived from an EMBL/GenBank/DDBJ whole genome shotgun (WGS) entry which is preliminary data.</text>
</comment>
<dbReference type="Gramene" id="FCD_00037819-RA">
    <property type="protein sequence ID" value="FCD_00037819-RA:cds"/>
    <property type="gene ID" value="FCD_00037819"/>
</dbReference>